<evidence type="ECO:0000256" key="2">
    <source>
        <dbReference type="ARBA" id="ARBA00022475"/>
    </source>
</evidence>
<dbReference type="PANTHER" id="PTHR38825:SF1">
    <property type="entry name" value="TRANSPORTER, LYSE FAMILY"/>
    <property type="match status" value="1"/>
</dbReference>
<evidence type="ECO:0000256" key="6">
    <source>
        <dbReference type="SAM" id="Phobius"/>
    </source>
</evidence>
<protein>
    <submittedName>
        <fullName evidence="7">Lysine transporter LysE</fullName>
    </submittedName>
</protein>
<dbReference type="PANTHER" id="PTHR38825">
    <property type="entry name" value="LYSINE EXPORTER PROTEIN (LYSE/YGGA)"/>
    <property type="match status" value="1"/>
</dbReference>
<proteinExistence type="predicted"/>
<keyword evidence="4 6" id="KW-1133">Transmembrane helix</keyword>
<gene>
    <name evidence="7" type="ORF">ENW66_01595</name>
</gene>
<keyword evidence="5 6" id="KW-0472">Membrane</keyword>
<sequence>MILPFIFKVAVISSSGVLAPGPLTAATAAIGLKHGWKGGFWVSLGHAAVELPLVILIATGVAVALTQAASSFLSIAGGAMLVFFAFMTAKSALSKAEERPESSASPFSTGVALSALNPFFIAWWVGVGAVLVSEAVLLWGYAGIVVLYLSHVWLDFVWLILLAHATSLAIFSKKFYRVLLVFLSALVFIFGVDFISYGISGEHLLPI</sequence>
<comment type="caution">
    <text evidence="7">The sequence shown here is derived from an EMBL/GenBank/DDBJ whole genome shotgun (WGS) entry which is preliminary data.</text>
</comment>
<feature type="transmembrane region" description="Helical" evidence="6">
    <location>
        <begin position="175"/>
        <end position="199"/>
    </location>
</feature>
<evidence type="ECO:0000256" key="3">
    <source>
        <dbReference type="ARBA" id="ARBA00022692"/>
    </source>
</evidence>
<feature type="transmembrane region" description="Helical" evidence="6">
    <location>
        <begin position="44"/>
        <end position="65"/>
    </location>
</feature>
<dbReference type="GO" id="GO:0006865">
    <property type="term" value="P:amino acid transport"/>
    <property type="evidence" value="ECO:0007669"/>
    <property type="project" value="InterPro"/>
</dbReference>
<feature type="transmembrane region" description="Helical" evidence="6">
    <location>
        <begin position="110"/>
        <end position="132"/>
    </location>
</feature>
<reference evidence="7" key="1">
    <citation type="journal article" date="2020" name="mSystems">
        <title>Genome- and Community-Level Interaction Insights into Carbon Utilization and Element Cycling Functions of Hydrothermarchaeota in Hydrothermal Sediment.</title>
        <authorList>
            <person name="Zhou Z."/>
            <person name="Liu Y."/>
            <person name="Xu W."/>
            <person name="Pan J."/>
            <person name="Luo Z.H."/>
            <person name="Li M."/>
        </authorList>
    </citation>
    <scope>NUCLEOTIDE SEQUENCE [LARGE SCALE GENOMIC DNA]</scope>
    <source>
        <strain evidence="7">SpSt-87</strain>
    </source>
</reference>
<accession>A0A7C3M9L0</accession>
<comment type="subcellular location">
    <subcellularLocation>
        <location evidence="1">Cell membrane</location>
        <topology evidence="1">Multi-pass membrane protein</topology>
    </subcellularLocation>
</comment>
<evidence type="ECO:0000313" key="7">
    <source>
        <dbReference type="EMBL" id="HFW31637.1"/>
    </source>
</evidence>
<feature type="transmembrane region" description="Helical" evidence="6">
    <location>
        <begin position="6"/>
        <end position="32"/>
    </location>
</feature>
<dbReference type="EMBL" id="DTLB01000007">
    <property type="protein sequence ID" value="HFW31637.1"/>
    <property type="molecule type" value="Genomic_DNA"/>
</dbReference>
<keyword evidence="3 6" id="KW-0812">Transmembrane</keyword>
<feature type="transmembrane region" description="Helical" evidence="6">
    <location>
        <begin position="138"/>
        <end position="163"/>
    </location>
</feature>
<dbReference type="Pfam" id="PF01810">
    <property type="entry name" value="LysE"/>
    <property type="match status" value="1"/>
</dbReference>
<evidence type="ECO:0000256" key="1">
    <source>
        <dbReference type="ARBA" id="ARBA00004651"/>
    </source>
</evidence>
<evidence type="ECO:0000256" key="5">
    <source>
        <dbReference type="ARBA" id="ARBA00023136"/>
    </source>
</evidence>
<dbReference type="AlphaFoldDB" id="A0A7C3M9L0"/>
<feature type="transmembrane region" description="Helical" evidence="6">
    <location>
        <begin position="71"/>
        <end position="89"/>
    </location>
</feature>
<evidence type="ECO:0000256" key="4">
    <source>
        <dbReference type="ARBA" id="ARBA00022989"/>
    </source>
</evidence>
<organism evidence="7">
    <name type="scientific">Archaeoglobus fulgidus</name>
    <dbReference type="NCBI Taxonomy" id="2234"/>
    <lineage>
        <taxon>Archaea</taxon>
        <taxon>Methanobacteriati</taxon>
        <taxon>Methanobacteriota</taxon>
        <taxon>Archaeoglobi</taxon>
        <taxon>Archaeoglobales</taxon>
        <taxon>Archaeoglobaceae</taxon>
        <taxon>Archaeoglobus</taxon>
    </lineage>
</organism>
<name>A0A7C3M9L0_ARCFL</name>
<dbReference type="GO" id="GO:0005886">
    <property type="term" value="C:plasma membrane"/>
    <property type="evidence" value="ECO:0007669"/>
    <property type="project" value="UniProtKB-SubCell"/>
</dbReference>
<keyword evidence="2" id="KW-1003">Cell membrane</keyword>
<dbReference type="InterPro" id="IPR001123">
    <property type="entry name" value="LeuE-type"/>
</dbReference>